<sequence length="98" mass="10941">MHRCLIAAAGLAVLLSSPEARAQARPDTRSMTCAQAQAFVQQRGAVVMSTGQYTYDRFVASRAFCMRDEILKPLYAPTRDTAQCPVAYECRQIFRPTH</sequence>
<dbReference type="RefSeq" id="WP_160776063.1">
    <property type="nucleotide sequence ID" value="NZ_WUMV01000006.1"/>
</dbReference>
<protein>
    <submittedName>
        <fullName evidence="2">Uncharacterized protein</fullName>
    </submittedName>
</protein>
<evidence type="ECO:0000313" key="2">
    <source>
        <dbReference type="EMBL" id="MXN65812.1"/>
    </source>
</evidence>
<organism evidence="2 3">
    <name type="scientific">Stappia sediminis</name>
    <dbReference type="NCBI Taxonomy" id="2692190"/>
    <lineage>
        <taxon>Bacteria</taxon>
        <taxon>Pseudomonadati</taxon>
        <taxon>Pseudomonadota</taxon>
        <taxon>Alphaproteobacteria</taxon>
        <taxon>Hyphomicrobiales</taxon>
        <taxon>Stappiaceae</taxon>
        <taxon>Stappia</taxon>
    </lineage>
</organism>
<comment type="caution">
    <text evidence="2">The sequence shown here is derived from an EMBL/GenBank/DDBJ whole genome shotgun (WGS) entry which is preliminary data.</text>
</comment>
<feature type="chain" id="PRO_5030765999" evidence="1">
    <location>
        <begin position="23"/>
        <end position="98"/>
    </location>
</feature>
<proteinExistence type="predicted"/>
<evidence type="ECO:0000313" key="3">
    <source>
        <dbReference type="Proteomes" id="UP000433101"/>
    </source>
</evidence>
<evidence type="ECO:0000256" key="1">
    <source>
        <dbReference type="SAM" id="SignalP"/>
    </source>
</evidence>
<dbReference type="AlphaFoldDB" id="A0A7X3LVI9"/>
<gene>
    <name evidence="2" type="ORF">GR183_12935</name>
</gene>
<feature type="signal peptide" evidence="1">
    <location>
        <begin position="1"/>
        <end position="22"/>
    </location>
</feature>
<dbReference type="EMBL" id="WUMV01000006">
    <property type="protein sequence ID" value="MXN65812.1"/>
    <property type="molecule type" value="Genomic_DNA"/>
</dbReference>
<keyword evidence="1" id="KW-0732">Signal</keyword>
<name>A0A7X3LVI9_9HYPH</name>
<reference evidence="2 3" key="1">
    <citation type="submission" date="2019-12" db="EMBL/GenBank/DDBJ databases">
        <authorList>
            <person name="Li M."/>
        </authorList>
    </citation>
    <scope>NUCLEOTIDE SEQUENCE [LARGE SCALE GENOMIC DNA]</scope>
    <source>
        <strain evidence="2 3">GBMRC 2046</strain>
    </source>
</reference>
<accession>A0A7X3LVI9</accession>
<dbReference type="Proteomes" id="UP000433101">
    <property type="component" value="Unassembled WGS sequence"/>
</dbReference>
<keyword evidence="3" id="KW-1185">Reference proteome</keyword>